<keyword evidence="1" id="KW-0175">Coiled coil</keyword>
<sequence length="85" mass="10061">MLSITFVVAILFIAMMTQSISVEKQLSQYQQELEELDNKMTEETERTKEIDDMKEYMETDEYAEEVARDKLGLVKDNEIVFKEQE</sequence>
<dbReference type="Pfam" id="PF04977">
    <property type="entry name" value="DivIC"/>
    <property type="match status" value="1"/>
</dbReference>
<gene>
    <name evidence="2" type="ORF">BHLFYP23_02432</name>
</gene>
<protein>
    <submittedName>
        <fullName evidence="2">Septum formation initiator</fullName>
    </submittedName>
</protein>
<dbReference type="RefSeq" id="WP_004221073.1">
    <property type="nucleotide sequence ID" value="NZ_CACRSY010000009.1"/>
</dbReference>
<evidence type="ECO:0000256" key="1">
    <source>
        <dbReference type="SAM" id="Coils"/>
    </source>
</evidence>
<dbReference type="AlphaFoldDB" id="A0A6N2T776"/>
<evidence type="ECO:0000313" key="2">
    <source>
        <dbReference type="EMBL" id="VYT00639.1"/>
    </source>
</evidence>
<reference evidence="2" key="1">
    <citation type="submission" date="2019-11" db="EMBL/GenBank/DDBJ databases">
        <authorList>
            <person name="Feng L."/>
        </authorList>
    </citation>
    <scope>NUCLEOTIDE SEQUENCE</scope>
    <source>
        <strain evidence="2">BhanseniiLFYP23</strain>
    </source>
</reference>
<proteinExistence type="predicted"/>
<name>A0A6N2T776_BLAHA</name>
<feature type="coiled-coil region" evidence="1">
    <location>
        <begin position="19"/>
        <end position="53"/>
    </location>
</feature>
<organism evidence="2">
    <name type="scientific">Blautia hansenii</name>
    <name type="common">Ruminococcus hansenii</name>
    <dbReference type="NCBI Taxonomy" id="1322"/>
    <lineage>
        <taxon>Bacteria</taxon>
        <taxon>Bacillati</taxon>
        <taxon>Bacillota</taxon>
        <taxon>Clostridia</taxon>
        <taxon>Lachnospirales</taxon>
        <taxon>Lachnospiraceae</taxon>
        <taxon>Blautia</taxon>
    </lineage>
</organism>
<dbReference type="EMBL" id="CACRSY010000009">
    <property type="protein sequence ID" value="VYT00639.1"/>
    <property type="molecule type" value="Genomic_DNA"/>
</dbReference>
<dbReference type="InterPro" id="IPR007060">
    <property type="entry name" value="FtsL/DivIC"/>
</dbReference>
<accession>A0A6N2T776</accession>